<dbReference type="PANTHER" id="PTHR43267">
    <property type="entry name" value="TRNA THREONYLCARBAMOYLADENOSINE DEHYDRATASE"/>
    <property type="match status" value="1"/>
</dbReference>
<dbReference type="GO" id="GO:0061503">
    <property type="term" value="F:tRNA threonylcarbamoyladenosine dehydratase"/>
    <property type="evidence" value="ECO:0007669"/>
    <property type="project" value="TreeGrafter"/>
</dbReference>
<dbReference type="AlphaFoldDB" id="A0A223AQ83"/>
<dbReference type="RefSeq" id="WP_094233331.1">
    <property type="nucleotide sequence ID" value="NZ_CP016199.1"/>
</dbReference>
<evidence type="ECO:0000313" key="2">
    <source>
        <dbReference type="EMBL" id="ASS37113.1"/>
    </source>
</evidence>
<proteinExistence type="predicted"/>
<dbReference type="SUPFAM" id="SSF69572">
    <property type="entry name" value="Activating enzymes of the ubiquitin-like proteins"/>
    <property type="match status" value="1"/>
</dbReference>
<dbReference type="InterPro" id="IPR000594">
    <property type="entry name" value="ThiF_NAD_FAD-bd"/>
</dbReference>
<dbReference type="EMBL" id="CP016199">
    <property type="protein sequence ID" value="ASS37113.1"/>
    <property type="molecule type" value="Genomic_DNA"/>
</dbReference>
<organism evidence="2 3">
    <name type="scientific">Mogibacterium pumilum</name>
    <dbReference type="NCBI Taxonomy" id="86332"/>
    <lineage>
        <taxon>Bacteria</taxon>
        <taxon>Bacillati</taxon>
        <taxon>Bacillota</taxon>
        <taxon>Clostridia</taxon>
        <taxon>Peptostreptococcales</taxon>
        <taxon>Anaerovoracaceae</taxon>
        <taxon>Mogibacterium</taxon>
    </lineage>
</organism>
<dbReference type="OrthoDB" id="9804150at2"/>
<dbReference type="Pfam" id="PF00899">
    <property type="entry name" value="ThiF"/>
    <property type="match status" value="1"/>
</dbReference>
<reference evidence="3" key="1">
    <citation type="submission" date="2016-05" db="EMBL/GenBank/DDBJ databases">
        <authorList>
            <person name="Holder M.E."/>
            <person name="Ajami N.J."/>
            <person name="Petrosino J.F."/>
        </authorList>
    </citation>
    <scope>NUCLEOTIDE SEQUENCE [LARGE SCALE GENOMIC DNA]</scope>
    <source>
        <strain evidence="3">ATCC 700696</strain>
    </source>
</reference>
<dbReference type="GO" id="GO:0061504">
    <property type="term" value="P:cyclic threonylcarbamoyladenosine biosynthetic process"/>
    <property type="evidence" value="ECO:0007669"/>
    <property type="project" value="TreeGrafter"/>
</dbReference>
<protein>
    <submittedName>
        <fullName evidence="2">tRNA threonylcarbamoyladenosine dehydratase</fullName>
    </submittedName>
</protein>
<dbReference type="Proteomes" id="UP000214689">
    <property type="component" value="Chromosome"/>
</dbReference>
<evidence type="ECO:0000259" key="1">
    <source>
        <dbReference type="Pfam" id="PF00899"/>
    </source>
</evidence>
<dbReference type="InterPro" id="IPR035985">
    <property type="entry name" value="Ubiquitin-activating_enz"/>
</dbReference>
<evidence type="ECO:0000313" key="3">
    <source>
        <dbReference type="Proteomes" id="UP000214689"/>
    </source>
</evidence>
<dbReference type="GO" id="GO:0008641">
    <property type="term" value="F:ubiquitin-like modifier activating enzyme activity"/>
    <property type="evidence" value="ECO:0007669"/>
    <property type="project" value="InterPro"/>
</dbReference>
<name>A0A223AQ83_9FIRM</name>
<keyword evidence="3" id="KW-1185">Reference proteome</keyword>
<gene>
    <name evidence="2" type="ORF">AXF17_00575</name>
</gene>
<feature type="domain" description="THIF-type NAD/FAD binding fold" evidence="1">
    <location>
        <begin position="11"/>
        <end position="243"/>
    </location>
</feature>
<dbReference type="PANTHER" id="PTHR43267:SF1">
    <property type="entry name" value="TRNA THREONYLCARBAMOYLADENOSINE DEHYDRATASE"/>
    <property type="match status" value="1"/>
</dbReference>
<sequence>MINQFSRSELIYGTDAIERLRGCRVAVFGVGGVGGYVVEALSRAGVGALDIIDNDDVSLTNINRQIIATHETIGESKIAVCEARIKILNPDCEVRGHQMFYLPETAEHFDFTEYDYVVDAVDTVSAKLDIIERCKSVGVPIISCMGCGNRVDPTKLEIMDITKTSMDPLAKVIRKGLKDRRIKGVKVLCSSEEPIVPIIPEGEATEGKGTAGRVAPGSTPFVPAAAGLAIASEVVKDLTGFDSRERTKGGH</sequence>
<dbReference type="Gene3D" id="3.40.50.720">
    <property type="entry name" value="NAD(P)-binding Rossmann-like Domain"/>
    <property type="match status" value="1"/>
</dbReference>
<accession>A0A223AQ83</accession>
<dbReference type="InterPro" id="IPR045886">
    <property type="entry name" value="ThiF/MoeB/HesA"/>
</dbReference>
<dbReference type="CDD" id="cd00755">
    <property type="entry name" value="YgdL_like"/>
    <property type="match status" value="1"/>
</dbReference>